<evidence type="ECO:0000256" key="6">
    <source>
        <dbReference type="SAM" id="Phobius"/>
    </source>
</evidence>
<keyword evidence="9" id="KW-1185">Reference proteome</keyword>
<organism evidence="8 9">
    <name type="scientific">Septoria linicola</name>
    <dbReference type="NCBI Taxonomy" id="215465"/>
    <lineage>
        <taxon>Eukaryota</taxon>
        <taxon>Fungi</taxon>
        <taxon>Dikarya</taxon>
        <taxon>Ascomycota</taxon>
        <taxon>Pezizomycotina</taxon>
        <taxon>Dothideomycetes</taxon>
        <taxon>Dothideomycetidae</taxon>
        <taxon>Mycosphaerellales</taxon>
        <taxon>Mycosphaerellaceae</taxon>
        <taxon>Septoria</taxon>
    </lineage>
</organism>
<feature type="domain" description="Rhodopsin" evidence="7">
    <location>
        <begin position="49"/>
        <end position="290"/>
    </location>
</feature>
<evidence type="ECO:0000259" key="7">
    <source>
        <dbReference type="Pfam" id="PF20684"/>
    </source>
</evidence>
<dbReference type="GO" id="GO:0016020">
    <property type="term" value="C:membrane"/>
    <property type="evidence" value="ECO:0007669"/>
    <property type="project" value="UniProtKB-SubCell"/>
</dbReference>
<accession>A0A9Q9B0L9</accession>
<evidence type="ECO:0000256" key="4">
    <source>
        <dbReference type="ARBA" id="ARBA00023136"/>
    </source>
</evidence>
<sequence>MSRLASPPLVESLDLLAEEKYRLTHETRGPLVLSIMFTFYGLSVVFVSARTYARVKLSRYAGLDDWLIVASELICTAVVVFIYLQVRYGDGRHFVALSAQDSNNIAKMNFFAVTLWTFSITGTKVSILVQYLRFLPSRKTARLIWFFMAIVVLGGLSTLVVVMTACIPLRALWDTSLQDTAKCLDQRLFWQIQSAYEAVTCWGMLGLLVPPLWRLQLPFEQRVGIIVLLGLSSSSCIASVLRMKSAFDAIPKAANVVHDFTWTGIMATLYAIVELLTGIICCSLPALMPLRFVICPKLFPSRRRSTRPVQEIAPQCASHTPPAPIAHLVLPTPSMTQLTAASPRNMYVWALHDGSEGSGRTGSVDTGDCRDVALSAVVRDSSGDCT</sequence>
<dbReference type="PANTHER" id="PTHR33048">
    <property type="entry name" value="PTH11-LIKE INTEGRAL MEMBRANE PROTEIN (AFU_ORTHOLOGUE AFUA_5G11245)"/>
    <property type="match status" value="1"/>
</dbReference>
<keyword evidence="2 6" id="KW-0812">Transmembrane</keyword>
<comment type="subcellular location">
    <subcellularLocation>
        <location evidence="1">Membrane</location>
        <topology evidence="1">Multi-pass membrane protein</topology>
    </subcellularLocation>
</comment>
<evidence type="ECO:0000313" key="9">
    <source>
        <dbReference type="Proteomes" id="UP001056384"/>
    </source>
</evidence>
<evidence type="ECO:0000256" key="3">
    <source>
        <dbReference type="ARBA" id="ARBA00022989"/>
    </source>
</evidence>
<name>A0A9Q9B0L9_9PEZI</name>
<dbReference type="OrthoDB" id="3648173at2759"/>
<keyword evidence="3 6" id="KW-1133">Transmembrane helix</keyword>
<comment type="similarity">
    <text evidence="5">Belongs to the SAT4 family.</text>
</comment>
<reference evidence="8" key="1">
    <citation type="submission" date="2022-06" db="EMBL/GenBank/DDBJ databases">
        <title>Complete genome sequences of two strains of the flax pathogen Septoria linicola.</title>
        <authorList>
            <person name="Lapalu N."/>
            <person name="Simon A."/>
            <person name="Demenou B."/>
            <person name="Paumier D."/>
            <person name="Guillot M.-P."/>
            <person name="Gout L."/>
            <person name="Valade R."/>
        </authorList>
    </citation>
    <scope>NUCLEOTIDE SEQUENCE</scope>
    <source>
        <strain evidence="8">SE15195</strain>
    </source>
</reference>
<dbReference type="EMBL" id="CP099425">
    <property type="protein sequence ID" value="USW55975.1"/>
    <property type="molecule type" value="Genomic_DNA"/>
</dbReference>
<dbReference type="InterPro" id="IPR052337">
    <property type="entry name" value="SAT4-like"/>
</dbReference>
<feature type="transmembrane region" description="Helical" evidence="6">
    <location>
        <begin position="31"/>
        <end position="53"/>
    </location>
</feature>
<dbReference type="Pfam" id="PF20684">
    <property type="entry name" value="Fung_rhodopsin"/>
    <property type="match status" value="1"/>
</dbReference>
<dbReference type="Proteomes" id="UP001056384">
    <property type="component" value="Chromosome 8"/>
</dbReference>
<feature type="transmembrane region" description="Helical" evidence="6">
    <location>
        <begin position="65"/>
        <end position="84"/>
    </location>
</feature>
<evidence type="ECO:0000256" key="2">
    <source>
        <dbReference type="ARBA" id="ARBA00022692"/>
    </source>
</evidence>
<gene>
    <name evidence="8" type="ORF">Slin15195_G092940</name>
</gene>
<dbReference type="InterPro" id="IPR049326">
    <property type="entry name" value="Rhodopsin_dom_fungi"/>
</dbReference>
<evidence type="ECO:0000256" key="1">
    <source>
        <dbReference type="ARBA" id="ARBA00004141"/>
    </source>
</evidence>
<feature type="transmembrane region" description="Helical" evidence="6">
    <location>
        <begin position="225"/>
        <end position="247"/>
    </location>
</feature>
<evidence type="ECO:0000313" key="8">
    <source>
        <dbReference type="EMBL" id="USW55975.1"/>
    </source>
</evidence>
<feature type="transmembrane region" description="Helical" evidence="6">
    <location>
        <begin position="144"/>
        <end position="173"/>
    </location>
</feature>
<protein>
    <recommendedName>
        <fullName evidence="7">Rhodopsin domain-containing protein</fullName>
    </recommendedName>
</protein>
<proteinExistence type="inferred from homology"/>
<feature type="transmembrane region" description="Helical" evidence="6">
    <location>
        <begin position="110"/>
        <end position="132"/>
    </location>
</feature>
<keyword evidence="4 6" id="KW-0472">Membrane</keyword>
<dbReference type="PANTHER" id="PTHR33048:SF47">
    <property type="entry name" value="INTEGRAL MEMBRANE PROTEIN-RELATED"/>
    <property type="match status" value="1"/>
</dbReference>
<feature type="transmembrane region" description="Helical" evidence="6">
    <location>
        <begin position="193"/>
        <end position="213"/>
    </location>
</feature>
<dbReference type="AlphaFoldDB" id="A0A9Q9B0L9"/>
<feature type="transmembrane region" description="Helical" evidence="6">
    <location>
        <begin position="267"/>
        <end position="294"/>
    </location>
</feature>
<evidence type="ECO:0000256" key="5">
    <source>
        <dbReference type="ARBA" id="ARBA00038359"/>
    </source>
</evidence>